<dbReference type="STRING" id="404380.Gbem_1074"/>
<dbReference type="Gene3D" id="1.50.10.20">
    <property type="match status" value="1"/>
</dbReference>
<evidence type="ECO:0000313" key="2">
    <source>
        <dbReference type="Proteomes" id="UP000008825"/>
    </source>
</evidence>
<sequence length="397" mass="45118">MMDDTKKGADLMAILKGPLDELFRYCKENDWAGFDPYDGLNSLVYQATPLKNSKLCRIALIQALKRLPVNLRPLLMVPRLQNPKALALFLSAFVKLSKLGLLKDEGLIQAMTELLAALRSPGNRYWNWGYSFPWQTRGELVPQGGANLVCTVFVANALLDAFYLTSDPRCIEMAGSAADYLLDELYWTQGGELACFSYPLPTTHVPIHNANFMGAALLCRLAKYCGGKRYRDSALKVARYSAARQQPDGAWGYGESPSQGWVDNFHTGYNLCALHTIGHCAETGEFQGVLRLGFDFYRKNFFRQDGAPKYYHNRIYPIDIHSVAQSIITMLELKELSEQNLPQARSVLTWALDNMWDDNGYFYYQLYPLFKNKISYMRWSQAWMLLALATFAEHVQE</sequence>
<organism evidence="1 2">
    <name type="scientific">Citrifermentans bemidjiense (strain ATCC BAA-1014 / DSM 16622 / JCM 12645 / Bem)</name>
    <name type="common">Geobacter bemidjiensis</name>
    <dbReference type="NCBI Taxonomy" id="404380"/>
    <lineage>
        <taxon>Bacteria</taxon>
        <taxon>Pseudomonadati</taxon>
        <taxon>Thermodesulfobacteriota</taxon>
        <taxon>Desulfuromonadia</taxon>
        <taxon>Geobacterales</taxon>
        <taxon>Geobacteraceae</taxon>
        <taxon>Citrifermentans</taxon>
    </lineage>
</organism>
<dbReference type="Proteomes" id="UP000008825">
    <property type="component" value="Chromosome"/>
</dbReference>
<dbReference type="HOGENOM" id="CLU_057494_0_0_7"/>
<keyword evidence="2" id="KW-1185">Reference proteome</keyword>
<dbReference type="OrthoDB" id="9788790at2"/>
<reference evidence="1 2" key="1">
    <citation type="submission" date="2008-07" db="EMBL/GenBank/DDBJ databases">
        <title>Complete sequence of Geobacter bemidjiensis BEM.</title>
        <authorList>
            <consortium name="US DOE Joint Genome Institute"/>
            <person name="Lucas S."/>
            <person name="Copeland A."/>
            <person name="Lapidus A."/>
            <person name="Glavina del Rio T."/>
            <person name="Dalin E."/>
            <person name="Tice H."/>
            <person name="Bruce D."/>
            <person name="Goodwin L."/>
            <person name="Pitluck S."/>
            <person name="Kiss H."/>
            <person name="Brettin T."/>
            <person name="Detter J.C."/>
            <person name="Han C."/>
            <person name="Kuske C.R."/>
            <person name="Schmutz J."/>
            <person name="Larimer F."/>
            <person name="Land M."/>
            <person name="Hauser L."/>
            <person name="Kyrpides N."/>
            <person name="Lykidis A."/>
            <person name="Lovley D."/>
            <person name="Richardson P."/>
        </authorList>
    </citation>
    <scope>NUCLEOTIDE SEQUENCE [LARGE SCALE GENOMIC DNA]</scope>
    <source>
        <strain evidence="2">ATCC BAA-1014 / DSM 16622 / JCM 12645 / Bem</strain>
    </source>
</reference>
<dbReference type="AlphaFoldDB" id="B5EGZ2"/>
<gene>
    <name evidence="1" type="ordered locus">Gbem_1074</name>
</gene>
<evidence type="ECO:0000313" key="1">
    <source>
        <dbReference type="EMBL" id="ACH38094.1"/>
    </source>
</evidence>
<reference evidence="1 2" key="2">
    <citation type="journal article" date="2010" name="BMC Genomics">
        <title>The genome of Geobacter bemidjiensis, exemplar for the subsurface clade of Geobacter species that predominate in Fe(III)-reducing subsurface environments.</title>
        <authorList>
            <person name="Aklujkar M."/>
            <person name="Young N.D."/>
            <person name="Holmes D."/>
            <person name="Chavan M."/>
            <person name="Risso C."/>
            <person name="Kiss H.E."/>
            <person name="Han C.S."/>
            <person name="Land M.L."/>
            <person name="Lovley D.R."/>
        </authorList>
    </citation>
    <scope>NUCLEOTIDE SEQUENCE [LARGE SCALE GENOMIC DNA]</scope>
    <source>
        <strain evidence="2">ATCC BAA-1014 / DSM 16622 / JCM 12645 / Bem</strain>
    </source>
</reference>
<name>B5EGZ2_CITBB</name>
<dbReference type="EMBL" id="CP001124">
    <property type="protein sequence ID" value="ACH38094.1"/>
    <property type="molecule type" value="Genomic_DNA"/>
</dbReference>
<protein>
    <recommendedName>
        <fullName evidence="3">Delta-aminolevulinic acid dehydratase</fullName>
    </recommendedName>
</protein>
<accession>B5EGZ2</accession>
<dbReference type="RefSeq" id="WP_012529508.1">
    <property type="nucleotide sequence ID" value="NC_011146.1"/>
</dbReference>
<dbReference type="eggNOG" id="COG1331">
    <property type="taxonomic scope" value="Bacteria"/>
</dbReference>
<dbReference type="SUPFAM" id="SSF81853">
    <property type="entry name" value="Family 10 polysaccharide lyase"/>
    <property type="match status" value="1"/>
</dbReference>
<proteinExistence type="predicted"/>
<evidence type="ECO:0008006" key="3">
    <source>
        <dbReference type="Google" id="ProtNLM"/>
    </source>
</evidence>
<dbReference type="KEGG" id="gbm:Gbem_1074"/>